<keyword evidence="1" id="KW-0812">Transmembrane</keyword>
<keyword evidence="1" id="KW-0472">Membrane</keyword>
<feature type="transmembrane region" description="Helical" evidence="1">
    <location>
        <begin position="12"/>
        <end position="30"/>
    </location>
</feature>
<dbReference type="InterPro" id="IPR050266">
    <property type="entry name" value="AB_hydrolase_sf"/>
</dbReference>
<gene>
    <name evidence="3" type="ORF">SAMN04489757_11460</name>
</gene>
<dbReference type="PANTHER" id="PTHR43798">
    <property type="entry name" value="MONOACYLGLYCEROL LIPASE"/>
    <property type="match status" value="1"/>
</dbReference>
<sequence length="313" mass="35313">MKVKERRYRKVWMYLLIVLVILGIIITIQYKIDIHRAYDKLADYKTQTIDTKFGKMTYLNAGSGEAVLLSHGIFGGYDQAYESLQTLLGNGYRKIAPSRFGYPGSDLPSEPTPKNQAKAFLHLIDKLEIEKVYIITTSAGGASGISFAIQYPERVKGLILLSSGVPNMKKAKEEIKGMTGPPAPIVNDFPMWFTTKYLGFAFKPMFGGELEDDSEIYKTLLPVKPRKKGIQADTHITNIDMDINYDQYEVERITAPILVIHAKDDPMAKYENIEKFMKRTKTHTAIFETGGHMITGHGDRVSSAIKEFIEKTK</sequence>
<dbReference type="PRINTS" id="PR00111">
    <property type="entry name" value="ABHYDROLASE"/>
</dbReference>
<evidence type="ECO:0000313" key="4">
    <source>
        <dbReference type="Proteomes" id="UP000198806"/>
    </source>
</evidence>
<dbReference type="Gene3D" id="3.40.50.1820">
    <property type="entry name" value="alpha/beta hydrolase"/>
    <property type="match status" value="1"/>
</dbReference>
<evidence type="ECO:0000259" key="2">
    <source>
        <dbReference type="Pfam" id="PF00561"/>
    </source>
</evidence>
<dbReference type="InterPro" id="IPR029058">
    <property type="entry name" value="AB_hydrolase_fold"/>
</dbReference>
<dbReference type="AlphaFoldDB" id="A0A1I5FJ75"/>
<dbReference type="GO" id="GO:0016020">
    <property type="term" value="C:membrane"/>
    <property type="evidence" value="ECO:0007669"/>
    <property type="project" value="TreeGrafter"/>
</dbReference>
<feature type="domain" description="AB hydrolase-1" evidence="2">
    <location>
        <begin position="66"/>
        <end position="168"/>
    </location>
</feature>
<accession>A0A1I5FJ75</accession>
<dbReference type="SUPFAM" id="SSF53474">
    <property type="entry name" value="alpha/beta-Hydrolases"/>
    <property type="match status" value="1"/>
</dbReference>
<dbReference type="RefSeq" id="WP_242960955.1">
    <property type="nucleotide sequence ID" value="NZ_BAABFM010000048.1"/>
</dbReference>
<dbReference type="STRING" id="1527.SAMN04489757_11460"/>
<keyword evidence="4" id="KW-1185">Reference proteome</keyword>
<proteinExistence type="predicted"/>
<evidence type="ECO:0000313" key="3">
    <source>
        <dbReference type="EMBL" id="SFO23656.1"/>
    </source>
</evidence>
<evidence type="ECO:0000256" key="1">
    <source>
        <dbReference type="SAM" id="Phobius"/>
    </source>
</evidence>
<dbReference type="EMBL" id="FOWD01000014">
    <property type="protein sequence ID" value="SFO23656.1"/>
    <property type="molecule type" value="Genomic_DNA"/>
</dbReference>
<name>A0A1I5FJ75_9FIRM</name>
<organism evidence="3 4">
    <name type="scientific">Anaerocolumna aminovalerica</name>
    <dbReference type="NCBI Taxonomy" id="1527"/>
    <lineage>
        <taxon>Bacteria</taxon>
        <taxon>Bacillati</taxon>
        <taxon>Bacillota</taxon>
        <taxon>Clostridia</taxon>
        <taxon>Lachnospirales</taxon>
        <taxon>Lachnospiraceae</taxon>
        <taxon>Anaerocolumna</taxon>
    </lineage>
</organism>
<dbReference type="InterPro" id="IPR000073">
    <property type="entry name" value="AB_hydrolase_1"/>
</dbReference>
<protein>
    <submittedName>
        <fullName evidence="3">Pimeloyl-ACP methyl ester carboxylesterase</fullName>
    </submittedName>
</protein>
<keyword evidence="1" id="KW-1133">Transmembrane helix</keyword>
<dbReference type="Proteomes" id="UP000198806">
    <property type="component" value="Unassembled WGS sequence"/>
</dbReference>
<dbReference type="Pfam" id="PF00561">
    <property type="entry name" value="Abhydrolase_1"/>
    <property type="match status" value="1"/>
</dbReference>
<dbReference type="PANTHER" id="PTHR43798:SF33">
    <property type="entry name" value="HYDROLASE, PUTATIVE (AFU_ORTHOLOGUE AFUA_2G14860)-RELATED"/>
    <property type="match status" value="1"/>
</dbReference>
<reference evidence="3 4" key="1">
    <citation type="submission" date="2016-10" db="EMBL/GenBank/DDBJ databases">
        <authorList>
            <person name="de Groot N.N."/>
        </authorList>
    </citation>
    <scope>NUCLEOTIDE SEQUENCE [LARGE SCALE GENOMIC DNA]</scope>
    <source>
        <strain evidence="3 4">DSM 1283</strain>
    </source>
</reference>